<sequence>MFHFNKKHLEDQTIPMWVLKTAGETFYVNHVDCEMPWSTKETPDNSHTKGSLKLKDALMLIDENNNAKLTKLTVLDKLRLRNQKLGITRVLFRPGTAFAGALKNGEFKHSPFKNVVGGCGTSFLVCDLLDKKQAMIASLTYSTDFQTLAPNHEYYQRYDSKDKYINLDLADYEDDDYYS</sequence>
<reference evidence="2" key="1">
    <citation type="submission" date="2020-05" db="EMBL/GenBank/DDBJ databases">
        <authorList>
            <person name="Chiriac C."/>
            <person name="Salcher M."/>
            <person name="Ghai R."/>
            <person name="Kavagutti S V."/>
        </authorList>
    </citation>
    <scope>NUCLEOTIDE SEQUENCE</scope>
</reference>
<evidence type="ECO:0000313" key="1">
    <source>
        <dbReference type="EMBL" id="CAB4125094.1"/>
    </source>
</evidence>
<proteinExistence type="predicted"/>
<name>A0A6J7WE95_9CAUD</name>
<evidence type="ECO:0000313" key="2">
    <source>
        <dbReference type="EMBL" id="CAB5208677.1"/>
    </source>
</evidence>
<dbReference type="EMBL" id="LR796187">
    <property type="protein sequence ID" value="CAB4125094.1"/>
    <property type="molecule type" value="Genomic_DNA"/>
</dbReference>
<gene>
    <name evidence="2" type="ORF">UFOVP181_115</name>
    <name evidence="1" type="ORF">UFOVP57_47</name>
</gene>
<dbReference type="EMBL" id="LR798231">
    <property type="protein sequence ID" value="CAB5208677.1"/>
    <property type="molecule type" value="Genomic_DNA"/>
</dbReference>
<organism evidence="2">
    <name type="scientific">uncultured Caudovirales phage</name>
    <dbReference type="NCBI Taxonomy" id="2100421"/>
    <lineage>
        <taxon>Viruses</taxon>
        <taxon>Duplodnaviria</taxon>
        <taxon>Heunggongvirae</taxon>
        <taxon>Uroviricota</taxon>
        <taxon>Caudoviricetes</taxon>
        <taxon>Peduoviridae</taxon>
        <taxon>Maltschvirus</taxon>
        <taxon>Maltschvirus maltsch</taxon>
    </lineage>
</organism>
<accession>A0A6J7WE95</accession>
<protein>
    <submittedName>
        <fullName evidence="2">Uncharacterized protein</fullName>
    </submittedName>
</protein>